<proteinExistence type="predicted"/>
<dbReference type="EMBL" id="CADEAL010003923">
    <property type="protein sequence ID" value="CAB1446652.1"/>
    <property type="molecule type" value="Genomic_DNA"/>
</dbReference>
<dbReference type="Proteomes" id="UP001153269">
    <property type="component" value="Unassembled WGS sequence"/>
</dbReference>
<reference evidence="1" key="1">
    <citation type="submission" date="2020-03" db="EMBL/GenBank/DDBJ databases">
        <authorList>
            <person name="Weist P."/>
        </authorList>
    </citation>
    <scope>NUCLEOTIDE SEQUENCE</scope>
</reference>
<accession>A0A9N7V6K3</accession>
<sequence>MRQIAQLYTGNWTCLFLGDVSPPIKEVSGLLESILWHEASDLSRPQKAQMFESSLEHLSTGGGGPSVLTGALCCQETLDWFRRNDNTRSQAEYMVGAVGLPGGSWRR</sequence>
<keyword evidence="2" id="KW-1185">Reference proteome</keyword>
<evidence type="ECO:0000313" key="1">
    <source>
        <dbReference type="EMBL" id="CAB1446652.1"/>
    </source>
</evidence>
<evidence type="ECO:0000313" key="2">
    <source>
        <dbReference type="Proteomes" id="UP001153269"/>
    </source>
</evidence>
<gene>
    <name evidence="1" type="ORF">PLEPLA_LOCUS34376</name>
</gene>
<protein>
    <submittedName>
        <fullName evidence="1">Uncharacterized protein</fullName>
    </submittedName>
</protein>
<comment type="caution">
    <text evidence="1">The sequence shown here is derived from an EMBL/GenBank/DDBJ whole genome shotgun (WGS) entry which is preliminary data.</text>
</comment>
<dbReference type="AlphaFoldDB" id="A0A9N7V6K3"/>
<organism evidence="1 2">
    <name type="scientific">Pleuronectes platessa</name>
    <name type="common">European plaice</name>
    <dbReference type="NCBI Taxonomy" id="8262"/>
    <lineage>
        <taxon>Eukaryota</taxon>
        <taxon>Metazoa</taxon>
        <taxon>Chordata</taxon>
        <taxon>Craniata</taxon>
        <taxon>Vertebrata</taxon>
        <taxon>Euteleostomi</taxon>
        <taxon>Actinopterygii</taxon>
        <taxon>Neopterygii</taxon>
        <taxon>Teleostei</taxon>
        <taxon>Neoteleostei</taxon>
        <taxon>Acanthomorphata</taxon>
        <taxon>Carangaria</taxon>
        <taxon>Pleuronectiformes</taxon>
        <taxon>Pleuronectoidei</taxon>
        <taxon>Pleuronectidae</taxon>
        <taxon>Pleuronectes</taxon>
    </lineage>
</organism>
<name>A0A9N7V6K3_PLEPL</name>